<organism evidence="6 7">
    <name type="scientific">Paraburkholderia phenazinium</name>
    <dbReference type="NCBI Taxonomy" id="60549"/>
    <lineage>
        <taxon>Bacteria</taxon>
        <taxon>Pseudomonadati</taxon>
        <taxon>Pseudomonadota</taxon>
        <taxon>Betaproteobacteria</taxon>
        <taxon>Burkholderiales</taxon>
        <taxon>Burkholderiaceae</taxon>
        <taxon>Paraburkholderia</taxon>
    </lineage>
</organism>
<feature type="domain" description="GGDEF" evidence="5">
    <location>
        <begin position="449"/>
        <end position="582"/>
    </location>
</feature>
<dbReference type="PROSITE" id="PS50887">
    <property type="entry name" value="GGDEF"/>
    <property type="match status" value="1"/>
</dbReference>
<gene>
    <name evidence="6" type="ORF">SAMN05216466_116121</name>
</gene>
<keyword evidence="4" id="KW-1133">Transmembrane helix</keyword>
<dbReference type="SUPFAM" id="SSF55073">
    <property type="entry name" value="Nucleotide cyclase"/>
    <property type="match status" value="1"/>
</dbReference>
<feature type="transmembrane region" description="Helical" evidence="4">
    <location>
        <begin position="330"/>
        <end position="353"/>
    </location>
</feature>
<dbReference type="GO" id="GO:0052621">
    <property type="term" value="F:diguanylate cyclase activity"/>
    <property type="evidence" value="ECO:0007669"/>
    <property type="project" value="UniProtKB-EC"/>
</dbReference>
<feature type="coiled-coil region" evidence="3">
    <location>
        <begin position="391"/>
        <end position="425"/>
    </location>
</feature>
<keyword evidence="4" id="KW-0472">Membrane</keyword>
<evidence type="ECO:0000313" key="7">
    <source>
        <dbReference type="Proteomes" id="UP000199706"/>
    </source>
</evidence>
<dbReference type="InterPro" id="IPR050469">
    <property type="entry name" value="Diguanylate_Cyclase"/>
</dbReference>
<dbReference type="Gene3D" id="3.30.70.270">
    <property type="match status" value="1"/>
</dbReference>
<evidence type="ECO:0000256" key="4">
    <source>
        <dbReference type="SAM" id="Phobius"/>
    </source>
</evidence>
<evidence type="ECO:0000313" key="6">
    <source>
        <dbReference type="EMBL" id="SDI05153.1"/>
    </source>
</evidence>
<dbReference type="SMART" id="SM00267">
    <property type="entry name" value="GGDEF"/>
    <property type="match status" value="1"/>
</dbReference>
<dbReference type="EMBL" id="FNCJ01000016">
    <property type="protein sequence ID" value="SDI05153.1"/>
    <property type="molecule type" value="Genomic_DNA"/>
</dbReference>
<dbReference type="Pfam" id="PF00990">
    <property type="entry name" value="GGDEF"/>
    <property type="match status" value="1"/>
</dbReference>
<evidence type="ECO:0000256" key="3">
    <source>
        <dbReference type="SAM" id="Coils"/>
    </source>
</evidence>
<name>A0A1G8HEU8_9BURK</name>
<accession>A0A1G8HEU8</accession>
<dbReference type="AlphaFoldDB" id="A0A1G8HEU8"/>
<dbReference type="PANTHER" id="PTHR45138">
    <property type="entry name" value="REGULATORY COMPONENTS OF SENSORY TRANSDUCTION SYSTEM"/>
    <property type="match status" value="1"/>
</dbReference>
<dbReference type="InterPro" id="IPR029787">
    <property type="entry name" value="Nucleotide_cyclase"/>
</dbReference>
<dbReference type="Proteomes" id="UP000199706">
    <property type="component" value="Unassembled WGS sequence"/>
</dbReference>
<sequence length="582" mass="62416">MVSCVILAACAVLAAAPSLEGSWQRVAQSRLTVEQVVRLDAGIKAAWEVSAERGPTNGLLGAHADEAPIWRARLAAQRAASDRALAHLHDLLSSNADGQPSDEAPVVVQTIRDLRLRRGQIDRLAAEPLIRRDPQTMVQQVDGMIALVTPLAGLNVRTGAAIVRHDPSLADNIAIAQFAADLRESVGQAGSCVAVGLFRQQGLSSQQRRKIDRLEGRIDELQFLMTTRLAHYSDGADLPALRSLPIAQDLAQGANLVEATLAATQAAQAPMVQRVNAAAGAGMPGPATALTPGEFTDRYVPRMASVEALPDLVLDAATRRAQRLHETAVAWLWVTGAALATVLGIVTVAGVLVHRCLVRPLAAVTAHLRAIVAESGPGGAAVAPRSEIGDLLHASAALRQANRRRRRLERERDALLQRLGRMADTDHLTGLLNRRVFDADGARALADGKEIALLLCDIDYFKQINDRLGHAAGDRVLLRMAQRLQSALHSADALYRYGGEEFVVIVETDNDFILPVSLAERLRDTLENTPFAVGGETLRVTISIGVTWSLSGDDLGTLVGRADQALYRAKRDGRNCVRTSAD</sequence>
<protein>
    <recommendedName>
        <fullName evidence="1">diguanylate cyclase</fullName>
        <ecNumber evidence="1">2.7.7.65</ecNumber>
    </recommendedName>
</protein>
<dbReference type="NCBIfam" id="TIGR00254">
    <property type="entry name" value="GGDEF"/>
    <property type="match status" value="1"/>
</dbReference>
<dbReference type="CDD" id="cd01949">
    <property type="entry name" value="GGDEF"/>
    <property type="match status" value="1"/>
</dbReference>
<dbReference type="PANTHER" id="PTHR45138:SF9">
    <property type="entry name" value="DIGUANYLATE CYCLASE DGCM-RELATED"/>
    <property type="match status" value="1"/>
</dbReference>
<evidence type="ECO:0000256" key="1">
    <source>
        <dbReference type="ARBA" id="ARBA00012528"/>
    </source>
</evidence>
<keyword evidence="3" id="KW-0175">Coiled coil</keyword>
<dbReference type="FunFam" id="3.30.70.270:FF:000001">
    <property type="entry name" value="Diguanylate cyclase domain protein"/>
    <property type="match status" value="1"/>
</dbReference>
<comment type="catalytic activity">
    <reaction evidence="2">
        <text>2 GTP = 3',3'-c-di-GMP + 2 diphosphate</text>
        <dbReference type="Rhea" id="RHEA:24898"/>
        <dbReference type="ChEBI" id="CHEBI:33019"/>
        <dbReference type="ChEBI" id="CHEBI:37565"/>
        <dbReference type="ChEBI" id="CHEBI:58805"/>
        <dbReference type="EC" id="2.7.7.65"/>
    </reaction>
</comment>
<keyword evidence="4" id="KW-0812">Transmembrane</keyword>
<evidence type="ECO:0000256" key="2">
    <source>
        <dbReference type="ARBA" id="ARBA00034247"/>
    </source>
</evidence>
<dbReference type="EC" id="2.7.7.65" evidence="1"/>
<dbReference type="InterPro" id="IPR043128">
    <property type="entry name" value="Rev_trsase/Diguanyl_cyclase"/>
</dbReference>
<proteinExistence type="predicted"/>
<dbReference type="InterPro" id="IPR000160">
    <property type="entry name" value="GGDEF_dom"/>
</dbReference>
<evidence type="ECO:0000259" key="5">
    <source>
        <dbReference type="PROSITE" id="PS50887"/>
    </source>
</evidence>
<reference evidence="6 7" key="1">
    <citation type="submission" date="2016-10" db="EMBL/GenBank/DDBJ databases">
        <authorList>
            <person name="de Groot N.N."/>
        </authorList>
    </citation>
    <scope>NUCLEOTIDE SEQUENCE [LARGE SCALE GENOMIC DNA]</scope>
    <source>
        <strain evidence="6 7">LMG 2247</strain>
    </source>
</reference>